<gene>
    <name evidence="9" type="ORF">ACGFYS_11860</name>
</gene>
<keyword evidence="5 7" id="KW-1133">Transmembrane helix</keyword>
<evidence type="ECO:0000256" key="6">
    <source>
        <dbReference type="ARBA" id="ARBA00023136"/>
    </source>
</evidence>
<dbReference type="InterPro" id="IPR036259">
    <property type="entry name" value="MFS_trans_sf"/>
</dbReference>
<dbReference type="Proteomes" id="UP001604282">
    <property type="component" value="Unassembled WGS sequence"/>
</dbReference>
<dbReference type="CDD" id="cd17473">
    <property type="entry name" value="MFS_arabinose_efflux_permease_like"/>
    <property type="match status" value="1"/>
</dbReference>
<dbReference type="InterPro" id="IPR020846">
    <property type="entry name" value="MFS_dom"/>
</dbReference>
<feature type="transmembrane region" description="Helical" evidence="7">
    <location>
        <begin position="179"/>
        <end position="197"/>
    </location>
</feature>
<protein>
    <submittedName>
        <fullName evidence="9">MFS transporter</fullName>
    </submittedName>
</protein>
<dbReference type="InterPro" id="IPR050189">
    <property type="entry name" value="MFS_Efflux_Transporters"/>
</dbReference>
<comment type="similarity">
    <text evidence="2">Belongs to the major facilitator superfamily. TCR/Tet family.</text>
</comment>
<feature type="transmembrane region" description="Helical" evidence="7">
    <location>
        <begin position="218"/>
        <end position="238"/>
    </location>
</feature>
<organism evidence="9 10">
    <name type="scientific">Streptomyces omiyaensis</name>
    <dbReference type="NCBI Taxonomy" id="68247"/>
    <lineage>
        <taxon>Bacteria</taxon>
        <taxon>Bacillati</taxon>
        <taxon>Actinomycetota</taxon>
        <taxon>Actinomycetes</taxon>
        <taxon>Kitasatosporales</taxon>
        <taxon>Streptomycetaceae</taxon>
        <taxon>Streptomyces</taxon>
    </lineage>
</organism>
<evidence type="ECO:0000256" key="1">
    <source>
        <dbReference type="ARBA" id="ARBA00004651"/>
    </source>
</evidence>
<comment type="caution">
    <text evidence="9">The sequence shown here is derived from an EMBL/GenBank/DDBJ whole genome shotgun (WGS) entry which is preliminary data.</text>
</comment>
<dbReference type="RefSeq" id="WP_373307830.1">
    <property type="nucleotide sequence ID" value="NZ_BMVV01000005.1"/>
</dbReference>
<feature type="transmembrane region" description="Helical" evidence="7">
    <location>
        <begin position="90"/>
        <end position="108"/>
    </location>
</feature>
<evidence type="ECO:0000256" key="5">
    <source>
        <dbReference type="ARBA" id="ARBA00022989"/>
    </source>
</evidence>
<dbReference type="PROSITE" id="PS00216">
    <property type="entry name" value="SUGAR_TRANSPORT_1"/>
    <property type="match status" value="1"/>
</dbReference>
<dbReference type="PANTHER" id="PTHR43124:SF3">
    <property type="entry name" value="CHLORAMPHENICOL EFFLUX PUMP RV0191"/>
    <property type="match status" value="1"/>
</dbReference>
<feature type="transmembrane region" description="Helical" evidence="7">
    <location>
        <begin position="20"/>
        <end position="43"/>
    </location>
</feature>
<dbReference type="PROSITE" id="PS50850">
    <property type="entry name" value="MFS"/>
    <property type="match status" value="1"/>
</dbReference>
<dbReference type="Pfam" id="PF07690">
    <property type="entry name" value="MFS_1"/>
    <property type="match status" value="1"/>
</dbReference>
<feature type="transmembrane region" description="Helical" evidence="7">
    <location>
        <begin position="55"/>
        <end position="78"/>
    </location>
</feature>
<reference evidence="9 10" key="1">
    <citation type="submission" date="2024-10" db="EMBL/GenBank/DDBJ databases">
        <title>The Natural Products Discovery Center: Release of the First 8490 Sequenced Strains for Exploring Actinobacteria Biosynthetic Diversity.</title>
        <authorList>
            <person name="Kalkreuter E."/>
            <person name="Kautsar S.A."/>
            <person name="Yang D."/>
            <person name="Bader C.D."/>
            <person name="Teijaro C.N."/>
            <person name="Fluegel L."/>
            <person name="Davis C.M."/>
            <person name="Simpson J.R."/>
            <person name="Lauterbach L."/>
            <person name="Steele A.D."/>
            <person name="Gui C."/>
            <person name="Meng S."/>
            <person name="Li G."/>
            <person name="Viehrig K."/>
            <person name="Ye F."/>
            <person name="Su P."/>
            <person name="Kiefer A.F."/>
            <person name="Nichols A."/>
            <person name="Cepeda A.J."/>
            <person name="Yan W."/>
            <person name="Fan B."/>
            <person name="Jiang Y."/>
            <person name="Adhikari A."/>
            <person name="Zheng C.-J."/>
            <person name="Schuster L."/>
            <person name="Cowan T.M."/>
            <person name="Smanski M.J."/>
            <person name="Chevrette M.G."/>
            <person name="De Carvalho L.P.S."/>
            <person name="Shen B."/>
        </authorList>
    </citation>
    <scope>NUCLEOTIDE SEQUENCE [LARGE SCALE GENOMIC DNA]</scope>
    <source>
        <strain evidence="9 10">NPDC048229</strain>
    </source>
</reference>
<feature type="transmembrane region" description="Helical" evidence="7">
    <location>
        <begin position="344"/>
        <end position="364"/>
    </location>
</feature>
<dbReference type="PANTHER" id="PTHR43124">
    <property type="entry name" value="PURINE EFFLUX PUMP PBUE"/>
    <property type="match status" value="1"/>
</dbReference>
<evidence type="ECO:0000256" key="7">
    <source>
        <dbReference type="SAM" id="Phobius"/>
    </source>
</evidence>
<evidence type="ECO:0000256" key="3">
    <source>
        <dbReference type="ARBA" id="ARBA00022475"/>
    </source>
</evidence>
<feature type="transmembrane region" description="Helical" evidence="7">
    <location>
        <begin position="114"/>
        <end position="136"/>
    </location>
</feature>
<accession>A0ABW7BTX1</accession>
<evidence type="ECO:0000313" key="10">
    <source>
        <dbReference type="Proteomes" id="UP001604282"/>
    </source>
</evidence>
<comment type="subcellular location">
    <subcellularLocation>
        <location evidence="1">Cell membrane</location>
        <topology evidence="1">Multi-pass membrane protein</topology>
    </subcellularLocation>
</comment>
<feature type="transmembrane region" description="Helical" evidence="7">
    <location>
        <begin position="370"/>
        <end position="391"/>
    </location>
</feature>
<dbReference type="Gene3D" id="1.20.1250.20">
    <property type="entry name" value="MFS general substrate transporter like domains"/>
    <property type="match status" value="1"/>
</dbReference>
<evidence type="ECO:0000256" key="2">
    <source>
        <dbReference type="ARBA" id="ARBA00007520"/>
    </source>
</evidence>
<dbReference type="InterPro" id="IPR011701">
    <property type="entry name" value="MFS"/>
</dbReference>
<dbReference type="SUPFAM" id="SSF103473">
    <property type="entry name" value="MFS general substrate transporter"/>
    <property type="match status" value="1"/>
</dbReference>
<feature type="domain" description="Major facilitator superfamily (MFS) profile" evidence="8">
    <location>
        <begin position="21"/>
        <end position="395"/>
    </location>
</feature>
<dbReference type="InterPro" id="IPR001958">
    <property type="entry name" value="Tet-R_TetA/multi-R_MdtG-like"/>
</dbReference>
<name>A0ABW7BTX1_9ACTN</name>
<dbReference type="EMBL" id="JBICZW010000006">
    <property type="protein sequence ID" value="MFG3189631.1"/>
    <property type="molecule type" value="Genomic_DNA"/>
</dbReference>
<feature type="transmembrane region" description="Helical" evidence="7">
    <location>
        <begin position="148"/>
        <end position="173"/>
    </location>
</feature>
<dbReference type="PRINTS" id="PR01035">
    <property type="entry name" value="TCRTETA"/>
</dbReference>
<feature type="transmembrane region" description="Helical" evidence="7">
    <location>
        <begin position="309"/>
        <end position="332"/>
    </location>
</feature>
<dbReference type="InterPro" id="IPR005829">
    <property type="entry name" value="Sugar_transporter_CS"/>
</dbReference>
<feature type="transmembrane region" description="Helical" evidence="7">
    <location>
        <begin position="258"/>
        <end position="279"/>
    </location>
</feature>
<sequence>MPAPLAPPSPDHIGAPAGRLPAAVLMTGSCLPVLGAVLLAPVLPRMQDHFADVPGSAALVPVVLTIPALALALLAPFAGMIVDRLGRKRLLVAATALYAVFGTAPLWLDSLHAILISRVLVGVTEAAIMTACTTLIGDYYDGRLRDRYLALQTMCASASATLFFVLGGALGAANWRAPFWLYAVGLLIAPVMARVLPTPAPPAQDDKTRARTAPRSFPVRRMAGICLLTVFGAVVFYTVPVEMAYLLDDLGTDSTGTIGAVTAVASAATVLGSILFTRLAPHRRPLPALLALCALGFLLMGLADDLPLLITGAVLNCIGTGMLLPSLVTRAMDRLDFADRGRGMGLWTAAFFLGEFLCPLALLAGKEAVGSLAAAVGVLGAATALLAAALLPRARRRAHSVVPVGDP</sequence>
<evidence type="ECO:0000313" key="9">
    <source>
        <dbReference type="EMBL" id="MFG3189631.1"/>
    </source>
</evidence>
<evidence type="ECO:0000256" key="4">
    <source>
        <dbReference type="ARBA" id="ARBA00022692"/>
    </source>
</evidence>
<keyword evidence="4 7" id="KW-0812">Transmembrane</keyword>
<keyword evidence="3" id="KW-1003">Cell membrane</keyword>
<feature type="transmembrane region" description="Helical" evidence="7">
    <location>
        <begin position="286"/>
        <end position="303"/>
    </location>
</feature>
<keyword evidence="6 7" id="KW-0472">Membrane</keyword>
<keyword evidence="10" id="KW-1185">Reference proteome</keyword>
<evidence type="ECO:0000259" key="8">
    <source>
        <dbReference type="PROSITE" id="PS50850"/>
    </source>
</evidence>
<proteinExistence type="inferred from homology"/>